<dbReference type="Pfam" id="PF03466">
    <property type="entry name" value="LysR_substrate"/>
    <property type="match status" value="1"/>
</dbReference>
<dbReference type="Pfam" id="PF00126">
    <property type="entry name" value="HTH_1"/>
    <property type="match status" value="1"/>
</dbReference>
<sequence>MNQLEDMRIYVAVVDAGTLTEAADQLGLSKQYVSKRLMALESRLHVRLLIRTTRSLRTTDIGQRYYEQAQRVIDEVEQIDAEIAEQNASPRGLLRVAAPMTFGTMHLSPALPRFLGAHPDVALELTLNDRTIDLIGEGFDVGVRIGALPDSTLVAQQVATMEMVTCCSPDYRQRRGAPQRPAELARFDCLLYGHQRRVEWRFAQAGKPLAISVAGRLCANNGEVIRDAACAGLGYAHLPTFIVGDAIARGELVTVLDGWRPPAAGVHTVYPSHRQASLAVRAFADFMRSTFAAATRGAPRPAN</sequence>
<dbReference type="GO" id="GO:0003700">
    <property type="term" value="F:DNA-binding transcription factor activity"/>
    <property type="evidence" value="ECO:0007669"/>
    <property type="project" value="InterPro"/>
</dbReference>
<dbReference type="SUPFAM" id="SSF53850">
    <property type="entry name" value="Periplasmic binding protein-like II"/>
    <property type="match status" value="1"/>
</dbReference>
<dbReference type="PROSITE" id="PS50931">
    <property type="entry name" value="HTH_LYSR"/>
    <property type="match status" value="1"/>
</dbReference>
<feature type="domain" description="HTH lysR-type" evidence="5">
    <location>
        <begin position="1"/>
        <end position="59"/>
    </location>
</feature>
<dbReference type="GO" id="GO:0043565">
    <property type="term" value="F:sequence-specific DNA binding"/>
    <property type="evidence" value="ECO:0007669"/>
    <property type="project" value="TreeGrafter"/>
</dbReference>
<dbReference type="GO" id="GO:0006351">
    <property type="term" value="P:DNA-templated transcription"/>
    <property type="evidence" value="ECO:0007669"/>
    <property type="project" value="TreeGrafter"/>
</dbReference>
<keyword evidence="7" id="KW-1185">Reference proteome</keyword>
<accession>A0A970B546</accession>
<comment type="caution">
    <text evidence="6">The sequence shown here is derived from an EMBL/GenBank/DDBJ whole genome shotgun (WGS) entry which is preliminary data.</text>
</comment>
<evidence type="ECO:0000313" key="7">
    <source>
        <dbReference type="Proteomes" id="UP000653472"/>
    </source>
</evidence>
<proteinExistence type="inferred from homology"/>
<organism evidence="6 7">
    <name type="scientific">Solimonas marina</name>
    <dbReference type="NCBI Taxonomy" id="2714601"/>
    <lineage>
        <taxon>Bacteria</taxon>
        <taxon>Pseudomonadati</taxon>
        <taxon>Pseudomonadota</taxon>
        <taxon>Gammaproteobacteria</taxon>
        <taxon>Nevskiales</taxon>
        <taxon>Nevskiaceae</taxon>
        <taxon>Solimonas</taxon>
    </lineage>
</organism>
<dbReference type="EMBL" id="JAAVXB010000006">
    <property type="protein sequence ID" value="NKF23017.1"/>
    <property type="molecule type" value="Genomic_DNA"/>
</dbReference>
<name>A0A970B546_9GAMM</name>
<dbReference type="PANTHER" id="PTHR30537:SF5">
    <property type="entry name" value="HTH-TYPE TRANSCRIPTIONAL ACTIVATOR TTDR-RELATED"/>
    <property type="match status" value="1"/>
</dbReference>
<gene>
    <name evidence="6" type="ORF">G7Y82_11865</name>
</gene>
<dbReference type="InterPro" id="IPR036388">
    <property type="entry name" value="WH-like_DNA-bd_sf"/>
</dbReference>
<evidence type="ECO:0000256" key="3">
    <source>
        <dbReference type="ARBA" id="ARBA00023125"/>
    </source>
</evidence>
<evidence type="ECO:0000256" key="1">
    <source>
        <dbReference type="ARBA" id="ARBA00009437"/>
    </source>
</evidence>
<dbReference type="PANTHER" id="PTHR30537">
    <property type="entry name" value="HTH-TYPE TRANSCRIPTIONAL REGULATOR"/>
    <property type="match status" value="1"/>
</dbReference>
<evidence type="ECO:0000313" key="6">
    <source>
        <dbReference type="EMBL" id="NKF23017.1"/>
    </source>
</evidence>
<dbReference type="FunFam" id="3.40.190.290:FF:000001">
    <property type="entry name" value="Transcriptional regulator, LysR family"/>
    <property type="match status" value="1"/>
</dbReference>
<evidence type="ECO:0000256" key="4">
    <source>
        <dbReference type="ARBA" id="ARBA00023163"/>
    </source>
</evidence>
<dbReference type="InterPro" id="IPR036390">
    <property type="entry name" value="WH_DNA-bd_sf"/>
</dbReference>
<keyword evidence="2" id="KW-0805">Transcription regulation</keyword>
<comment type="similarity">
    <text evidence="1">Belongs to the LysR transcriptional regulatory family.</text>
</comment>
<keyword evidence="3" id="KW-0238">DNA-binding</keyword>
<dbReference type="Gene3D" id="1.10.10.10">
    <property type="entry name" value="Winged helix-like DNA-binding domain superfamily/Winged helix DNA-binding domain"/>
    <property type="match status" value="1"/>
</dbReference>
<dbReference type="Proteomes" id="UP000653472">
    <property type="component" value="Unassembled WGS sequence"/>
</dbReference>
<dbReference type="InterPro" id="IPR058163">
    <property type="entry name" value="LysR-type_TF_proteobact-type"/>
</dbReference>
<dbReference type="InterPro" id="IPR000847">
    <property type="entry name" value="LysR_HTH_N"/>
</dbReference>
<reference evidence="6" key="1">
    <citation type="submission" date="2020-03" db="EMBL/GenBank/DDBJ databases">
        <title>Solimonas marina sp. nov., isolated from deep seawater of the Pacific Ocean.</title>
        <authorList>
            <person name="Liu X."/>
            <person name="Lai Q."/>
            <person name="Sun F."/>
            <person name="Gai Y."/>
            <person name="Li G."/>
            <person name="Shao Z."/>
        </authorList>
    </citation>
    <scope>NUCLEOTIDE SEQUENCE</scope>
    <source>
        <strain evidence="6">C16B3</strain>
    </source>
</reference>
<keyword evidence="4" id="KW-0804">Transcription</keyword>
<dbReference type="AlphaFoldDB" id="A0A970B546"/>
<protein>
    <submittedName>
        <fullName evidence="6">LysR family transcriptional regulator</fullName>
    </submittedName>
</protein>
<dbReference type="InterPro" id="IPR005119">
    <property type="entry name" value="LysR_subst-bd"/>
</dbReference>
<dbReference type="CDD" id="cd08422">
    <property type="entry name" value="PBP2_CrgA_like"/>
    <property type="match status" value="1"/>
</dbReference>
<dbReference type="SUPFAM" id="SSF46785">
    <property type="entry name" value="Winged helix' DNA-binding domain"/>
    <property type="match status" value="1"/>
</dbReference>
<dbReference type="FunFam" id="1.10.10.10:FF:000001">
    <property type="entry name" value="LysR family transcriptional regulator"/>
    <property type="match status" value="1"/>
</dbReference>
<evidence type="ECO:0000256" key="2">
    <source>
        <dbReference type="ARBA" id="ARBA00023015"/>
    </source>
</evidence>
<evidence type="ECO:0000259" key="5">
    <source>
        <dbReference type="PROSITE" id="PS50931"/>
    </source>
</evidence>
<dbReference type="RefSeq" id="WP_168148348.1">
    <property type="nucleotide sequence ID" value="NZ_JAAVXB010000006.1"/>
</dbReference>
<dbReference type="Gene3D" id="3.40.190.290">
    <property type="match status" value="1"/>
</dbReference>